<dbReference type="Proteomes" id="UP001161389">
    <property type="component" value="Unassembled WGS sequence"/>
</dbReference>
<keyword evidence="2" id="KW-1185">Reference proteome</keyword>
<dbReference type="GO" id="GO:0016788">
    <property type="term" value="F:hydrolase activity, acting on ester bonds"/>
    <property type="evidence" value="ECO:0007669"/>
    <property type="project" value="UniProtKB-ARBA"/>
</dbReference>
<evidence type="ECO:0000313" key="2">
    <source>
        <dbReference type="Proteomes" id="UP001161389"/>
    </source>
</evidence>
<dbReference type="AlphaFoldDB" id="A0AA37SBU3"/>
<organism evidence="1 2">
    <name type="scientific">Litoribrevibacter albus</name>
    <dbReference type="NCBI Taxonomy" id="1473156"/>
    <lineage>
        <taxon>Bacteria</taxon>
        <taxon>Pseudomonadati</taxon>
        <taxon>Pseudomonadota</taxon>
        <taxon>Gammaproteobacteria</taxon>
        <taxon>Oceanospirillales</taxon>
        <taxon>Oceanospirillaceae</taxon>
        <taxon>Litoribrevibacter</taxon>
    </lineage>
</organism>
<accession>A0AA37SBU3</accession>
<name>A0AA37SBU3_9GAMM</name>
<protein>
    <recommendedName>
        <fullName evidence="3">SGNH hydrolase-type esterase domain-containing protein</fullName>
    </recommendedName>
</protein>
<comment type="caution">
    <text evidence="1">The sequence shown here is derived from an EMBL/GenBank/DDBJ whole genome shotgun (WGS) entry which is preliminary data.</text>
</comment>
<gene>
    <name evidence="1" type="ORF">GCM10007876_21310</name>
</gene>
<dbReference type="Gene3D" id="3.40.50.1110">
    <property type="entry name" value="SGNH hydrolase"/>
    <property type="match status" value="1"/>
</dbReference>
<dbReference type="SUPFAM" id="SSF52266">
    <property type="entry name" value="SGNH hydrolase"/>
    <property type="match status" value="1"/>
</dbReference>
<dbReference type="EMBL" id="BSNM01000014">
    <property type="protein sequence ID" value="GLQ31652.1"/>
    <property type="molecule type" value="Genomic_DNA"/>
</dbReference>
<proteinExistence type="predicted"/>
<reference evidence="1" key="2">
    <citation type="submission" date="2023-01" db="EMBL/GenBank/DDBJ databases">
        <title>Draft genome sequence of Litoribrevibacter albus strain NBRC 110071.</title>
        <authorList>
            <person name="Sun Q."/>
            <person name="Mori K."/>
        </authorList>
    </citation>
    <scope>NUCLEOTIDE SEQUENCE</scope>
    <source>
        <strain evidence="1">NBRC 110071</strain>
    </source>
</reference>
<evidence type="ECO:0008006" key="3">
    <source>
        <dbReference type="Google" id="ProtNLM"/>
    </source>
</evidence>
<sequence length="375" mass="40420">MLDIDTVVIFGASIMEQSFSDSEDTVSKFLDAGIFVDVFERATSGDDTTQMLAKLPAVITEFQSIAARTLFVIHWGGNDVSRDGPFPGGADTMEANMRSMLSDIKSAGFKIMMSDISYRVPPASNPSQPYNDAFMYQLQSEYNDVDWFLQQFTFDNQVDIETDGIHPGAVLEEKIRQYLVVQSKAYIKPVAVETSIVKDLVIEFGAGALLKYRSQLNSIDANGTIFDLRNSDYSKIVGSSVTVTGAYGTNTSGRGNTADIGNDTASLFNDECLKDSLYITSSDTIYVDLSGLPLDDAGLYTVGVTASRKSDTGTKVSEYTVDGITLALDAELSPPGQVYFNNVTGANLRSNGIQVAVQDGSSFGYIGIASITEAG</sequence>
<dbReference type="InterPro" id="IPR036514">
    <property type="entry name" value="SGNH_hydro_sf"/>
</dbReference>
<reference evidence="1" key="1">
    <citation type="journal article" date="2014" name="Int. J. Syst. Evol. Microbiol.">
        <title>Complete genome sequence of Corynebacterium casei LMG S-19264T (=DSM 44701T), isolated from a smear-ripened cheese.</title>
        <authorList>
            <consortium name="US DOE Joint Genome Institute (JGI-PGF)"/>
            <person name="Walter F."/>
            <person name="Albersmeier A."/>
            <person name="Kalinowski J."/>
            <person name="Ruckert C."/>
        </authorList>
    </citation>
    <scope>NUCLEOTIDE SEQUENCE</scope>
    <source>
        <strain evidence="1">NBRC 110071</strain>
    </source>
</reference>
<evidence type="ECO:0000313" key="1">
    <source>
        <dbReference type="EMBL" id="GLQ31652.1"/>
    </source>
</evidence>